<name>A0ABV9L480_9BACT</name>
<keyword evidence="3" id="KW-1185">Reference proteome</keyword>
<organism evidence="2 3">
    <name type="scientific">Dysgonomonas termitidis</name>
    <dbReference type="NCBI Taxonomy" id="1516126"/>
    <lineage>
        <taxon>Bacteria</taxon>
        <taxon>Pseudomonadati</taxon>
        <taxon>Bacteroidota</taxon>
        <taxon>Bacteroidia</taxon>
        <taxon>Bacteroidales</taxon>
        <taxon>Dysgonomonadaceae</taxon>
        <taxon>Dysgonomonas</taxon>
    </lineage>
</organism>
<dbReference type="RefSeq" id="WP_380002077.1">
    <property type="nucleotide sequence ID" value="NZ_JBHSGN010000197.1"/>
</dbReference>
<dbReference type="Proteomes" id="UP001596023">
    <property type="component" value="Unassembled WGS sequence"/>
</dbReference>
<evidence type="ECO:0000256" key="1">
    <source>
        <dbReference type="SAM" id="Phobius"/>
    </source>
</evidence>
<evidence type="ECO:0000313" key="3">
    <source>
        <dbReference type="Proteomes" id="UP001596023"/>
    </source>
</evidence>
<reference evidence="3" key="1">
    <citation type="journal article" date="2019" name="Int. J. Syst. Evol. Microbiol.">
        <title>The Global Catalogue of Microorganisms (GCM) 10K type strain sequencing project: providing services to taxonomists for standard genome sequencing and annotation.</title>
        <authorList>
            <consortium name="The Broad Institute Genomics Platform"/>
            <consortium name="The Broad Institute Genome Sequencing Center for Infectious Disease"/>
            <person name="Wu L."/>
            <person name="Ma J."/>
        </authorList>
    </citation>
    <scope>NUCLEOTIDE SEQUENCE [LARGE SCALE GENOMIC DNA]</scope>
    <source>
        <strain evidence="3">CCUG 66188</strain>
    </source>
</reference>
<feature type="transmembrane region" description="Helical" evidence="1">
    <location>
        <begin position="94"/>
        <end position="119"/>
    </location>
</feature>
<keyword evidence="1" id="KW-0812">Transmembrane</keyword>
<feature type="non-terminal residue" evidence="2">
    <location>
        <position position="248"/>
    </location>
</feature>
<comment type="caution">
    <text evidence="2">The sequence shown here is derived from an EMBL/GenBank/DDBJ whole genome shotgun (WGS) entry which is preliminary data.</text>
</comment>
<keyword evidence="1" id="KW-1133">Transmembrane helix</keyword>
<feature type="transmembrane region" description="Helical" evidence="1">
    <location>
        <begin position="202"/>
        <end position="220"/>
    </location>
</feature>
<feature type="transmembrane region" description="Helical" evidence="1">
    <location>
        <begin position="53"/>
        <end position="73"/>
    </location>
</feature>
<keyword evidence="1" id="KW-0472">Membrane</keyword>
<sequence length="248" mass="28367">MKPVLKAGFAILCCLFVFALLYLPYKGYACFRQFITGIDKVTGGYGQAHPAPADYYALLAVLLLLAALAAMAVRRCDSVYFYLRRSLFYFRRALMNLFNDVKTTDMLILAIPFFATVYFGLTVPVHFDEAATYIGFASKPLYYCMLHYPEPNNHILHSVILHFTTLLPYTDLLVKVRIPAILLSLLTWMVCWSFLKRYYKTNTALFVTGLYPVVFMSLLYGFSSRGYYLVLLFLIIALYAAYNIIHDG</sequence>
<evidence type="ECO:0000313" key="2">
    <source>
        <dbReference type="EMBL" id="MFC4677162.1"/>
    </source>
</evidence>
<protein>
    <submittedName>
        <fullName evidence="2">Uncharacterized protein</fullName>
    </submittedName>
</protein>
<proteinExistence type="predicted"/>
<dbReference type="EMBL" id="JBHSGN010000197">
    <property type="protein sequence ID" value="MFC4677162.1"/>
    <property type="molecule type" value="Genomic_DNA"/>
</dbReference>
<feature type="transmembrane region" description="Helical" evidence="1">
    <location>
        <begin position="176"/>
        <end position="195"/>
    </location>
</feature>
<feature type="transmembrane region" description="Helical" evidence="1">
    <location>
        <begin position="226"/>
        <end position="245"/>
    </location>
</feature>
<gene>
    <name evidence="2" type="ORF">ACFO6W_26135</name>
</gene>
<accession>A0ABV9L480</accession>